<feature type="region of interest" description="Disordered" evidence="1">
    <location>
        <begin position="635"/>
        <end position="710"/>
    </location>
</feature>
<protein>
    <submittedName>
        <fullName evidence="5">CUB domain containing protein 1a</fullName>
    </submittedName>
</protein>
<feature type="compositionally biased region" description="Pro residues" evidence="1">
    <location>
        <begin position="671"/>
        <end position="682"/>
    </location>
</feature>
<feature type="domain" description="CDCP1 second and fifth CUB" evidence="4">
    <location>
        <begin position="363"/>
        <end position="441"/>
    </location>
</feature>
<evidence type="ECO:0000313" key="5">
    <source>
        <dbReference type="Ensembl" id="ENSMAMP00000035689.2"/>
    </source>
</evidence>
<organism evidence="5 6">
    <name type="scientific">Mastacembelus armatus</name>
    <name type="common">zig-zag eel</name>
    <dbReference type="NCBI Taxonomy" id="205130"/>
    <lineage>
        <taxon>Eukaryota</taxon>
        <taxon>Metazoa</taxon>
        <taxon>Chordata</taxon>
        <taxon>Craniata</taxon>
        <taxon>Vertebrata</taxon>
        <taxon>Euteleostomi</taxon>
        <taxon>Actinopterygii</taxon>
        <taxon>Neopterygii</taxon>
        <taxon>Teleostei</taxon>
        <taxon>Neoteleostei</taxon>
        <taxon>Acanthomorphata</taxon>
        <taxon>Anabantaria</taxon>
        <taxon>Synbranchiformes</taxon>
        <taxon>Mastacembelidae</taxon>
        <taxon>Mastacembelus</taxon>
    </lineage>
</organism>
<evidence type="ECO:0000313" key="6">
    <source>
        <dbReference type="Proteomes" id="UP000261640"/>
    </source>
</evidence>
<proteinExistence type="predicted"/>
<keyword evidence="6" id="KW-1185">Reference proteome</keyword>
<sequence>ISSAKVKGCKVCKGAGLSRQCGTSLLLKESTPVSLVFECTTPQDVFRVEIVRDIGKTSLAFFNRKFTWNLKASEPKALKVDFTSTGLRQMNPSQICPDGHSYTLQVLQPTEKVSIGKYCSLGSIRSIQIQNLGSFSLDVRAGQKLEERRFNVSVGEEIKSNGSSSSILLSANYPNSFPDDDVMEWYFQVPDQHKTSVQFLNLTQPHCLKKETAVEYHTKKRLAFLLSLTEPQLDTVLGSFSLMLRNCEMDRRKVGSPGLSLKLKVSTTNAKSCKVDMRDLDGLSLYIEKLRPASGCEMKMNFVTKEKITVTSDCILAFNNCSAEDVHVTAVRVIGECLFGWGFSWLPVRLTVPMLPPCIPSPLSSVTWTLRAPLHGTVELTSPIGPLKQSLPGQSCNDSIIIKVAEDDGVPIGLYCPHGAIEKIQIHKQMSVTVSSTGDKAMLSFKHVKHVLNAIFRDAISERYIFSVSSKKETPVLLATPGWPVGMKSFSTVSWIVSVPPNMEAVLTFTNLSQPKCRNHHTNINVQKMNHAEEDYSRREDQEAKNEITVAENFYLNMSNCNPEKGSFSVITRITLKKKKINHQVSIYNPNGSNFTKTRKDNESHVYASIEDTMVYTCLMTNNAETGVYGEFDTSPITGHTNSQKPLFPKDTGADDIEVGVYNPFRFPSQQVPPLPDRPPSQPLVDNEIYSSDKERPPNVEPEQEEEGGH</sequence>
<evidence type="ECO:0000259" key="3">
    <source>
        <dbReference type="Pfam" id="PF23667"/>
    </source>
</evidence>
<accession>A0A3Q3NNH3</accession>
<evidence type="ECO:0000259" key="2">
    <source>
        <dbReference type="Pfam" id="PF23665"/>
    </source>
</evidence>
<dbReference type="Ensembl" id="ENSMAMT00000036607.2">
    <property type="protein sequence ID" value="ENSMAMP00000035689.2"/>
    <property type="gene ID" value="ENSMAMG00000023984.2"/>
</dbReference>
<feature type="domain" description="CDCP1 first CUB" evidence="3">
    <location>
        <begin position="4"/>
        <end position="54"/>
    </location>
</feature>
<reference evidence="5" key="1">
    <citation type="submission" date="2025-08" db="UniProtKB">
        <authorList>
            <consortium name="Ensembl"/>
        </authorList>
    </citation>
    <scope>IDENTIFICATION</scope>
</reference>
<dbReference type="InterPro" id="IPR038811">
    <property type="entry name" value="CDCP1"/>
</dbReference>
<dbReference type="PANTHER" id="PTHR14477">
    <property type="entry name" value="CUB DOMAIN-CONTAINING PROTEIN 1"/>
    <property type="match status" value="1"/>
</dbReference>
<dbReference type="Pfam" id="PF23665">
    <property type="entry name" value="CDCP1_CUB_6"/>
    <property type="match status" value="2"/>
</dbReference>
<dbReference type="InterPro" id="IPR056268">
    <property type="entry name" value="CUB_CDCP1_1st"/>
</dbReference>
<feature type="domain" description="CDCP1 second and fifth CUB" evidence="4">
    <location>
        <begin position="56"/>
        <end position="155"/>
    </location>
</feature>
<dbReference type="PANTHER" id="PTHR14477:SF1">
    <property type="entry name" value="CUB DOMAIN-CONTAINING PROTEIN 1"/>
    <property type="match status" value="1"/>
</dbReference>
<feature type="compositionally biased region" description="Polar residues" evidence="1">
    <location>
        <begin position="635"/>
        <end position="645"/>
    </location>
</feature>
<dbReference type="InterPro" id="IPR056269">
    <property type="entry name" value="CUB_CDCP1_2nd_5th"/>
</dbReference>
<evidence type="ECO:0000256" key="1">
    <source>
        <dbReference type="SAM" id="MobiDB-lite"/>
    </source>
</evidence>
<reference evidence="5" key="2">
    <citation type="submission" date="2025-09" db="UniProtKB">
        <authorList>
            <consortium name="Ensembl"/>
        </authorList>
    </citation>
    <scope>IDENTIFICATION</scope>
</reference>
<feature type="domain" description="CDCP1 third and sixth CUB" evidence="2">
    <location>
        <begin position="461"/>
        <end position="575"/>
    </location>
</feature>
<dbReference type="AlphaFoldDB" id="A0A3Q3NNH3"/>
<dbReference type="GeneTree" id="ENSGT00390000010209"/>
<name>A0A3Q3NNH3_9TELE</name>
<dbReference type="InterPro" id="IPR056266">
    <property type="entry name" value="CDCP1_CUB_3rd_6th"/>
</dbReference>
<dbReference type="InParanoid" id="A0A3Q3NNH3"/>
<evidence type="ECO:0000259" key="4">
    <source>
        <dbReference type="Pfam" id="PF23668"/>
    </source>
</evidence>
<feature type="domain" description="CDCP1 third and sixth CUB" evidence="2">
    <location>
        <begin position="160"/>
        <end position="253"/>
    </location>
</feature>
<dbReference type="Proteomes" id="UP000261640">
    <property type="component" value="Unplaced"/>
</dbReference>
<dbReference type="Pfam" id="PF23668">
    <property type="entry name" value="CUB_CDCP1_2"/>
    <property type="match status" value="2"/>
</dbReference>
<dbReference type="Pfam" id="PF23667">
    <property type="entry name" value="CUB_CDCP1_1"/>
    <property type="match status" value="1"/>
</dbReference>